<dbReference type="InterPro" id="IPR005467">
    <property type="entry name" value="His_kinase_dom"/>
</dbReference>
<keyword evidence="10" id="KW-1185">Reference proteome</keyword>
<evidence type="ECO:0000259" key="8">
    <source>
        <dbReference type="PROSITE" id="PS50109"/>
    </source>
</evidence>
<dbReference type="PROSITE" id="PS50109">
    <property type="entry name" value="HIS_KIN"/>
    <property type="match status" value="1"/>
</dbReference>
<evidence type="ECO:0000313" key="9">
    <source>
        <dbReference type="EMBL" id="MEK8027598.1"/>
    </source>
</evidence>
<dbReference type="InterPro" id="IPR003594">
    <property type="entry name" value="HATPase_dom"/>
</dbReference>
<gene>
    <name evidence="9" type="ORF">AACH11_16665</name>
</gene>
<dbReference type="Gene3D" id="3.30.565.10">
    <property type="entry name" value="Histidine kinase-like ATPase, C-terminal domain"/>
    <property type="match status" value="1"/>
</dbReference>
<sequence length="488" mass="52283">MEGFDARWVVLLSCGVLVLVLAVGGWQFLRRRSRHLPAELWLTGLALLGLAGLGMGLFQPLQARGLQWIGPCAALGSVLFQAQALQAIGGRRSQLSLWAVLLLLYLTAHQLLTLWAALPARAALTTVCLALGHLWIAGCAHALATTWPGVPARVIRALSAATCLLLLGWLGLRIALSLPLVGSPDPLQLIVIASGMTVNAVGCTLAFAELVLDELRRAERLSSDRLQRELGRREGMARMQEELQRARRNEQAQTSWIALLAQDVAQPLADARQELEQLRRDPAAPSLDQPWWLVDEPLRRALATLDARLLPQGLGQQRSRLPTRACDLGRLLQQAVGDLAPTQRGRIQLDLPVRPIEVAAVGYLLRLAIVQLLRNALQHGAPTGPVRVQLRPVFGIDGIKIIVRDRGPGFPAPVLQAFRDADPAIWTDPGPQGAAQGLAQGAAQGLALVARIAWLSGGRLVLDNPGGEGAQAMLLLSTAGAVPPPAAA</sequence>
<keyword evidence="4" id="KW-0808">Transferase</keyword>
<feature type="transmembrane region" description="Helical" evidence="7">
    <location>
        <begin position="123"/>
        <end position="143"/>
    </location>
</feature>
<keyword evidence="6" id="KW-0902">Two-component regulatory system</keyword>
<keyword evidence="3" id="KW-0597">Phosphoprotein</keyword>
<dbReference type="PANTHER" id="PTHR44936">
    <property type="entry name" value="SENSOR PROTEIN CREC"/>
    <property type="match status" value="1"/>
</dbReference>
<dbReference type="SMART" id="SM00387">
    <property type="entry name" value="HATPase_c"/>
    <property type="match status" value="1"/>
</dbReference>
<evidence type="ECO:0000256" key="7">
    <source>
        <dbReference type="SAM" id="Phobius"/>
    </source>
</evidence>
<keyword evidence="9" id="KW-0547">Nucleotide-binding</keyword>
<proteinExistence type="predicted"/>
<protein>
    <recommendedName>
        <fullName evidence="2">histidine kinase</fullName>
        <ecNumber evidence="2">2.7.13.3</ecNumber>
    </recommendedName>
</protein>
<keyword evidence="9" id="KW-0067">ATP-binding</keyword>
<feature type="domain" description="Histidine kinase" evidence="8">
    <location>
        <begin position="259"/>
        <end position="480"/>
    </location>
</feature>
<reference evidence="9 10" key="1">
    <citation type="submission" date="2024-04" db="EMBL/GenBank/DDBJ databases">
        <title>Novel species of the genus Ideonella isolated from streams.</title>
        <authorList>
            <person name="Lu H."/>
        </authorList>
    </citation>
    <scope>NUCLEOTIDE SEQUENCE [LARGE SCALE GENOMIC DNA]</scope>
    <source>
        <strain evidence="9 10">BYS139W</strain>
    </source>
</reference>
<dbReference type="Proteomes" id="UP001368500">
    <property type="component" value="Unassembled WGS sequence"/>
</dbReference>
<comment type="catalytic activity">
    <reaction evidence="1">
        <text>ATP + protein L-histidine = ADP + protein N-phospho-L-histidine.</text>
        <dbReference type="EC" id="2.7.13.3"/>
    </reaction>
</comment>
<dbReference type="RefSeq" id="WP_341375379.1">
    <property type="nucleotide sequence ID" value="NZ_JBBUTF010000015.1"/>
</dbReference>
<evidence type="ECO:0000256" key="1">
    <source>
        <dbReference type="ARBA" id="ARBA00000085"/>
    </source>
</evidence>
<dbReference type="InterPro" id="IPR036890">
    <property type="entry name" value="HATPase_C_sf"/>
</dbReference>
<keyword evidence="5" id="KW-0418">Kinase</keyword>
<evidence type="ECO:0000256" key="5">
    <source>
        <dbReference type="ARBA" id="ARBA00022777"/>
    </source>
</evidence>
<dbReference type="PANTHER" id="PTHR44936:SF9">
    <property type="entry name" value="SENSOR PROTEIN CREC"/>
    <property type="match status" value="1"/>
</dbReference>
<evidence type="ECO:0000256" key="6">
    <source>
        <dbReference type="ARBA" id="ARBA00023012"/>
    </source>
</evidence>
<feature type="transmembrane region" description="Helical" evidence="7">
    <location>
        <begin position="97"/>
        <end position="117"/>
    </location>
</feature>
<keyword evidence="7" id="KW-0812">Transmembrane</keyword>
<comment type="caution">
    <text evidence="9">The sequence shown here is derived from an EMBL/GenBank/DDBJ whole genome shotgun (WGS) entry which is preliminary data.</text>
</comment>
<dbReference type="SUPFAM" id="SSF55874">
    <property type="entry name" value="ATPase domain of HSP90 chaperone/DNA topoisomerase II/histidine kinase"/>
    <property type="match status" value="1"/>
</dbReference>
<feature type="transmembrane region" description="Helical" evidence="7">
    <location>
        <begin position="188"/>
        <end position="212"/>
    </location>
</feature>
<keyword evidence="7" id="KW-0472">Membrane</keyword>
<evidence type="ECO:0000313" key="10">
    <source>
        <dbReference type="Proteomes" id="UP001368500"/>
    </source>
</evidence>
<evidence type="ECO:0000256" key="2">
    <source>
        <dbReference type="ARBA" id="ARBA00012438"/>
    </source>
</evidence>
<accession>A0ABU9BGA3</accession>
<name>A0ABU9BGA3_9BURK</name>
<evidence type="ECO:0000256" key="4">
    <source>
        <dbReference type="ARBA" id="ARBA00022679"/>
    </source>
</evidence>
<evidence type="ECO:0000256" key="3">
    <source>
        <dbReference type="ARBA" id="ARBA00022553"/>
    </source>
</evidence>
<dbReference type="EMBL" id="JBBUTF010000015">
    <property type="protein sequence ID" value="MEK8027598.1"/>
    <property type="molecule type" value="Genomic_DNA"/>
</dbReference>
<dbReference type="Pfam" id="PF02518">
    <property type="entry name" value="HATPase_c"/>
    <property type="match status" value="1"/>
</dbReference>
<dbReference type="InterPro" id="IPR050980">
    <property type="entry name" value="2C_sensor_his_kinase"/>
</dbReference>
<feature type="transmembrane region" description="Helical" evidence="7">
    <location>
        <begin position="155"/>
        <end position="176"/>
    </location>
</feature>
<organism evidence="9 10">
    <name type="scientific">Pseudaquabacterium rugosum</name>
    <dbReference type="NCBI Taxonomy" id="2984194"/>
    <lineage>
        <taxon>Bacteria</taxon>
        <taxon>Pseudomonadati</taxon>
        <taxon>Pseudomonadota</taxon>
        <taxon>Betaproteobacteria</taxon>
        <taxon>Burkholderiales</taxon>
        <taxon>Sphaerotilaceae</taxon>
        <taxon>Pseudaquabacterium</taxon>
    </lineage>
</organism>
<feature type="transmembrane region" description="Helical" evidence="7">
    <location>
        <begin position="6"/>
        <end position="28"/>
    </location>
</feature>
<feature type="transmembrane region" description="Helical" evidence="7">
    <location>
        <begin position="40"/>
        <end position="59"/>
    </location>
</feature>
<dbReference type="GO" id="GO:0005524">
    <property type="term" value="F:ATP binding"/>
    <property type="evidence" value="ECO:0007669"/>
    <property type="project" value="UniProtKB-KW"/>
</dbReference>
<keyword evidence="7" id="KW-1133">Transmembrane helix</keyword>
<dbReference type="EC" id="2.7.13.3" evidence="2"/>